<evidence type="ECO:0000313" key="1">
    <source>
        <dbReference type="EMBL" id="VFU10129.1"/>
    </source>
</evidence>
<accession>A0A4U8Z400</accession>
<proteinExistence type="predicted"/>
<dbReference type="AlphaFoldDB" id="A0A4U8Z400"/>
<dbReference type="Proteomes" id="UP000294360">
    <property type="component" value="Chromosome"/>
</dbReference>
<dbReference type="KEGG" id="mtun:MTUNDRAET4_3242"/>
<evidence type="ECO:0000313" key="2">
    <source>
        <dbReference type="Proteomes" id="UP000294360"/>
    </source>
</evidence>
<protein>
    <submittedName>
        <fullName evidence="1">Uncharacterized protein</fullName>
    </submittedName>
</protein>
<organism evidence="1 2">
    <name type="scientific">Methylocella tundrae</name>
    <dbReference type="NCBI Taxonomy" id="227605"/>
    <lineage>
        <taxon>Bacteria</taxon>
        <taxon>Pseudomonadati</taxon>
        <taxon>Pseudomonadota</taxon>
        <taxon>Alphaproteobacteria</taxon>
        <taxon>Hyphomicrobiales</taxon>
        <taxon>Beijerinckiaceae</taxon>
        <taxon>Methylocella</taxon>
    </lineage>
</organism>
<reference evidence="1 2" key="1">
    <citation type="submission" date="2019-03" db="EMBL/GenBank/DDBJ databases">
        <authorList>
            <person name="Kox A.R. M."/>
        </authorList>
    </citation>
    <scope>NUCLEOTIDE SEQUENCE [LARGE SCALE GENOMIC DNA]</scope>
    <source>
        <strain evidence="1">MTUNDRAET4 annotated genome</strain>
    </source>
</reference>
<sequence length="88" mass="9843">MQPGGPAAAFRSRAKISAMAASRWYRTREGYGVDVVIIAIGRGPPPRQFYAMARYSARWLLIHRRFAAWPTNSISNNTQAYCKGGNRP</sequence>
<dbReference type="EMBL" id="LR536450">
    <property type="protein sequence ID" value="VFU10129.1"/>
    <property type="molecule type" value="Genomic_DNA"/>
</dbReference>
<gene>
    <name evidence="1" type="ORF">MTUNDRAET4_3242</name>
</gene>
<name>A0A4U8Z400_METTU</name>